<sequence>VPRPEVAKLSSLGFHTVMADYYWLQAVQIVGTSMRPEDEGTLLGRYIDVVTTVDPWVGHPYRFAAVWLTGSEADVRQANRILERSFDYQPDEWRNRFYLGFNLFFYLEENEPAAHWLEEAASIESAPRYLAGLAARLRAGNAGLEVAASMIRKFLADTDDPYARAEYEKMLDEIETERRARFLDAARAAYRKGHGEDIESVEDLLRGSHPVLQKLPPEPHDWEWILDEESGE</sequence>
<evidence type="ECO:0008006" key="2">
    <source>
        <dbReference type="Google" id="ProtNLM"/>
    </source>
</evidence>
<evidence type="ECO:0000313" key="1">
    <source>
        <dbReference type="EMBL" id="GAG51950.1"/>
    </source>
</evidence>
<comment type="caution">
    <text evidence="1">The sequence shown here is derived from an EMBL/GenBank/DDBJ whole genome shotgun (WGS) entry which is preliminary data.</text>
</comment>
<feature type="non-terminal residue" evidence="1">
    <location>
        <position position="232"/>
    </location>
</feature>
<dbReference type="AlphaFoldDB" id="X0Y866"/>
<proteinExistence type="predicted"/>
<gene>
    <name evidence="1" type="ORF">S01H1_77611</name>
</gene>
<name>X0Y866_9ZZZZ</name>
<protein>
    <recommendedName>
        <fullName evidence="2">DUF4034 domain-containing protein</fullName>
    </recommendedName>
</protein>
<reference evidence="1" key="1">
    <citation type="journal article" date="2014" name="Front. Microbiol.">
        <title>High frequency of phylogenetically diverse reductive dehalogenase-homologous genes in deep subseafloor sedimentary metagenomes.</title>
        <authorList>
            <person name="Kawai M."/>
            <person name="Futagami T."/>
            <person name="Toyoda A."/>
            <person name="Takaki Y."/>
            <person name="Nishi S."/>
            <person name="Hori S."/>
            <person name="Arai W."/>
            <person name="Tsubouchi T."/>
            <person name="Morono Y."/>
            <person name="Uchiyama I."/>
            <person name="Ito T."/>
            <person name="Fujiyama A."/>
            <person name="Inagaki F."/>
            <person name="Takami H."/>
        </authorList>
    </citation>
    <scope>NUCLEOTIDE SEQUENCE</scope>
    <source>
        <strain evidence="1">Expedition CK06-06</strain>
    </source>
</reference>
<accession>X0Y866</accession>
<dbReference type="EMBL" id="BARS01052173">
    <property type="protein sequence ID" value="GAG51950.1"/>
    <property type="molecule type" value="Genomic_DNA"/>
</dbReference>
<feature type="non-terminal residue" evidence="1">
    <location>
        <position position="1"/>
    </location>
</feature>
<organism evidence="1">
    <name type="scientific">marine sediment metagenome</name>
    <dbReference type="NCBI Taxonomy" id="412755"/>
    <lineage>
        <taxon>unclassified sequences</taxon>
        <taxon>metagenomes</taxon>
        <taxon>ecological metagenomes</taxon>
    </lineage>
</organism>